<dbReference type="EMBL" id="MCFF01000004">
    <property type="protein sequence ID" value="ORZ27409.1"/>
    <property type="molecule type" value="Genomic_DNA"/>
</dbReference>
<dbReference type="InParanoid" id="A0A1Y2GYN4"/>
<dbReference type="RefSeq" id="XP_021885136.1">
    <property type="nucleotide sequence ID" value="XM_022029459.1"/>
</dbReference>
<name>A0A1Y2GYN4_9FUNG</name>
<dbReference type="GeneID" id="33571302"/>
<keyword evidence="2" id="KW-1185">Reference proteome</keyword>
<gene>
    <name evidence="1" type="ORF">BCR41DRAFT_411789</name>
</gene>
<accession>A0A1Y2GYN4</accession>
<dbReference type="Proteomes" id="UP000193648">
    <property type="component" value="Unassembled WGS sequence"/>
</dbReference>
<protein>
    <submittedName>
        <fullName evidence="1">Uncharacterized protein</fullName>
    </submittedName>
</protein>
<comment type="caution">
    <text evidence="1">The sequence shown here is derived from an EMBL/GenBank/DDBJ whole genome shotgun (WGS) entry which is preliminary data.</text>
</comment>
<reference evidence="1 2" key="1">
    <citation type="submission" date="2016-07" db="EMBL/GenBank/DDBJ databases">
        <title>Pervasive Adenine N6-methylation of Active Genes in Fungi.</title>
        <authorList>
            <consortium name="DOE Joint Genome Institute"/>
            <person name="Mondo S.J."/>
            <person name="Dannebaum R.O."/>
            <person name="Kuo R.C."/>
            <person name="Labutti K."/>
            <person name="Haridas S."/>
            <person name="Kuo A."/>
            <person name="Salamov A."/>
            <person name="Ahrendt S.R."/>
            <person name="Lipzen A."/>
            <person name="Sullivan W."/>
            <person name="Andreopoulos W.B."/>
            <person name="Clum A."/>
            <person name="Lindquist E."/>
            <person name="Daum C."/>
            <person name="Ramamoorthy G.K."/>
            <person name="Gryganskyi A."/>
            <person name="Culley D."/>
            <person name="Magnuson J.K."/>
            <person name="James T.Y."/>
            <person name="O'Malley M.A."/>
            <person name="Stajich J.E."/>
            <person name="Spatafora J.W."/>
            <person name="Visel A."/>
            <person name="Grigoriev I.V."/>
        </authorList>
    </citation>
    <scope>NUCLEOTIDE SEQUENCE [LARGE SCALE GENOMIC DNA]</scope>
    <source>
        <strain evidence="1 2">NRRL 3116</strain>
    </source>
</reference>
<evidence type="ECO:0000313" key="1">
    <source>
        <dbReference type="EMBL" id="ORZ27409.1"/>
    </source>
</evidence>
<evidence type="ECO:0000313" key="2">
    <source>
        <dbReference type="Proteomes" id="UP000193648"/>
    </source>
</evidence>
<organism evidence="1 2">
    <name type="scientific">Lobosporangium transversale</name>
    <dbReference type="NCBI Taxonomy" id="64571"/>
    <lineage>
        <taxon>Eukaryota</taxon>
        <taxon>Fungi</taxon>
        <taxon>Fungi incertae sedis</taxon>
        <taxon>Mucoromycota</taxon>
        <taxon>Mortierellomycotina</taxon>
        <taxon>Mortierellomycetes</taxon>
        <taxon>Mortierellales</taxon>
        <taxon>Mortierellaceae</taxon>
        <taxon>Lobosporangium</taxon>
    </lineage>
</organism>
<sequence>MALSPPPTPLSLLHGMKGKDLSTIPIPDIKQDLERIKAFLDDFLKWVGDYLNNLTSLYAAATREKKALINEFLDLVEQYCDKTLPALYGIIDQIRVLMNYYEYIFKIFIGEADKIILALERLLNEVLPLQEAHEAAIKGFVGISLKAEQHAEKWTRAFDDHTKIAEKCEDVGVTGLGITAASLGITFAGWAAYTLATISFPPLALVTGATQAFFLAGATQAAATAGTTQAALLTMMTNAAALTGATNAAVLAGATNATLLTGVKAAAVSAVATGAGGICSLSVAAHNSNKAKAYFLGATHMLDLVNCCENLIGPIVKIKGEFNDCKDSLEQMKDQSILIAFGKYPEGNRREQYKTAKGMAIQMKELCKTIAAGADQVTALRMSAELRKKSLGMAK</sequence>
<dbReference type="AlphaFoldDB" id="A0A1Y2GYN4"/>
<proteinExistence type="predicted"/>